<dbReference type="GO" id="GO:0005524">
    <property type="term" value="F:ATP binding"/>
    <property type="evidence" value="ECO:0007669"/>
    <property type="project" value="UniProtKB-UniRule"/>
</dbReference>
<dbReference type="SMART" id="SM00220">
    <property type="entry name" value="S_TKc"/>
    <property type="match status" value="1"/>
</dbReference>
<evidence type="ECO:0000256" key="5">
    <source>
        <dbReference type="PROSITE-ProRule" id="PRU10141"/>
    </source>
</evidence>
<dbReference type="Gene3D" id="1.10.510.10">
    <property type="entry name" value="Transferase(Phosphotransferase) domain 1"/>
    <property type="match status" value="1"/>
</dbReference>
<evidence type="ECO:0000313" key="9">
    <source>
        <dbReference type="EMBL" id="MBL7628068.1"/>
    </source>
</evidence>
<feature type="region of interest" description="Disordered" evidence="6">
    <location>
        <begin position="347"/>
        <end position="378"/>
    </location>
</feature>
<dbReference type="PROSITE" id="PS00108">
    <property type="entry name" value="PROTEIN_KINASE_ST"/>
    <property type="match status" value="1"/>
</dbReference>
<feature type="region of interest" description="Disordered" evidence="6">
    <location>
        <begin position="1"/>
        <end position="42"/>
    </location>
</feature>
<keyword evidence="3 9" id="KW-0418">Kinase</keyword>
<feature type="binding site" evidence="5">
    <location>
        <position position="78"/>
    </location>
    <ligand>
        <name>ATP</name>
        <dbReference type="ChEBI" id="CHEBI:30616"/>
    </ligand>
</feature>
<reference evidence="9" key="1">
    <citation type="submission" date="2020-12" db="EMBL/GenBank/DDBJ databases">
        <title>Genomic characterization of non-nitrogen-fixing Frankia strains.</title>
        <authorList>
            <person name="Carlos-Shanley C."/>
            <person name="Guerra T."/>
            <person name="Hahn D."/>
        </authorList>
    </citation>
    <scope>NUCLEOTIDE SEQUENCE</scope>
    <source>
        <strain evidence="9">CN6</strain>
    </source>
</reference>
<evidence type="ECO:0000256" key="3">
    <source>
        <dbReference type="ARBA" id="ARBA00022777"/>
    </source>
</evidence>
<gene>
    <name evidence="9" type="ORF">I7412_12980</name>
</gene>
<feature type="compositionally biased region" description="Polar residues" evidence="6">
    <location>
        <begin position="1"/>
        <end position="10"/>
    </location>
</feature>
<protein>
    <submittedName>
        <fullName evidence="9">Serine/threonine protein kinase</fullName>
    </submittedName>
</protein>
<dbReference type="EMBL" id="JAEACQ010000169">
    <property type="protein sequence ID" value="MBL7628068.1"/>
    <property type="molecule type" value="Genomic_DNA"/>
</dbReference>
<keyword evidence="7" id="KW-1133">Transmembrane helix</keyword>
<proteinExistence type="predicted"/>
<dbReference type="CDD" id="cd14014">
    <property type="entry name" value="STKc_PknB_like"/>
    <property type="match status" value="1"/>
</dbReference>
<keyword evidence="7" id="KW-0472">Membrane</keyword>
<evidence type="ECO:0000256" key="6">
    <source>
        <dbReference type="SAM" id="MobiDB-lite"/>
    </source>
</evidence>
<dbReference type="SUPFAM" id="SSF56112">
    <property type="entry name" value="Protein kinase-like (PK-like)"/>
    <property type="match status" value="1"/>
</dbReference>
<keyword evidence="4 5" id="KW-0067">ATP-binding</keyword>
<keyword evidence="10" id="KW-1185">Reference proteome</keyword>
<feature type="compositionally biased region" description="Basic and acidic residues" evidence="6">
    <location>
        <begin position="354"/>
        <end position="367"/>
    </location>
</feature>
<evidence type="ECO:0000256" key="2">
    <source>
        <dbReference type="ARBA" id="ARBA00022741"/>
    </source>
</evidence>
<evidence type="ECO:0000256" key="4">
    <source>
        <dbReference type="ARBA" id="ARBA00022840"/>
    </source>
</evidence>
<dbReference type="AlphaFoldDB" id="A0A937R9C4"/>
<keyword evidence="7" id="KW-0812">Transmembrane</keyword>
<dbReference type="Gene3D" id="3.30.200.20">
    <property type="entry name" value="Phosphorylase Kinase, domain 1"/>
    <property type="match status" value="1"/>
</dbReference>
<organism evidence="9 10">
    <name type="scientific">Frankia nepalensis</name>
    <dbReference type="NCBI Taxonomy" id="1836974"/>
    <lineage>
        <taxon>Bacteria</taxon>
        <taxon>Bacillati</taxon>
        <taxon>Actinomycetota</taxon>
        <taxon>Actinomycetes</taxon>
        <taxon>Frankiales</taxon>
        <taxon>Frankiaceae</taxon>
        <taxon>Frankia</taxon>
    </lineage>
</organism>
<evidence type="ECO:0000256" key="7">
    <source>
        <dbReference type="SAM" id="Phobius"/>
    </source>
</evidence>
<dbReference type="PANTHER" id="PTHR43289">
    <property type="entry name" value="MITOGEN-ACTIVATED PROTEIN KINASE KINASE KINASE 20-RELATED"/>
    <property type="match status" value="1"/>
</dbReference>
<evidence type="ECO:0000313" key="10">
    <source>
        <dbReference type="Proteomes" id="UP000604475"/>
    </source>
</evidence>
<dbReference type="PANTHER" id="PTHR43289:SF34">
    <property type="entry name" value="SERINE_THREONINE-PROTEIN KINASE YBDM-RELATED"/>
    <property type="match status" value="1"/>
</dbReference>
<dbReference type="Proteomes" id="UP000604475">
    <property type="component" value="Unassembled WGS sequence"/>
</dbReference>
<feature type="transmembrane region" description="Helical" evidence="7">
    <location>
        <begin position="386"/>
        <end position="406"/>
    </location>
</feature>
<sequence length="517" mass="54150">MYSSPQTTEPQGPEDVKTSGRASSPGRQPSAPDRLFVPLLPDDPSEVGGYTLRARIGQGGMGTVFLSTSRGGRPIALKLVRQEFADSPDFRRQFATEVTIARRVQGAYTVPVVDTDTDAARPWVATSYVPAPNLSTVVHRGRPLPARTVLGLLSGVAEALESIHRAGVVHRDLKPANVIMAADAPLVIDFGLARAVEGAGAGISRPGVPLGTPAFMSPEQVRGGRAVRASDVFSLGSTAYFAATGEYPFGGDIAVFHRIEHTDPDWEPVPWPLRLVLERCLAKPLAHRASCEEIIELCGRLADELDVRTGSATIPTARRDLLGEGWLPDTVAAEITRYRRAAATTLPPRGRRRREADIAHQATERDSTPVFTPRRSGADPASRRRIAVVAAALAGALLLLAAGLLAMRGIRHGYADGAVASLAPVPTLAQAPAVAGTPALSTPTAAMSSGSRLTNSSITASVITPTGTGIVSVTPTQTPSTTSAPGLGDLLYLLLPPILAPAPASSSPPVTPSPSER</sequence>
<dbReference type="GO" id="GO:0004674">
    <property type="term" value="F:protein serine/threonine kinase activity"/>
    <property type="evidence" value="ECO:0007669"/>
    <property type="project" value="UniProtKB-KW"/>
</dbReference>
<keyword evidence="2 5" id="KW-0547">Nucleotide-binding</keyword>
<feature type="domain" description="Protein kinase" evidence="8">
    <location>
        <begin position="50"/>
        <end position="301"/>
    </location>
</feature>
<evidence type="ECO:0000256" key="1">
    <source>
        <dbReference type="ARBA" id="ARBA00022679"/>
    </source>
</evidence>
<dbReference type="Pfam" id="PF00069">
    <property type="entry name" value="Pkinase"/>
    <property type="match status" value="1"/>
</dbReference>
<keyword evidence="9" id="KW-0723">Serine/threonine-protein kinase</keyword>
<dbReference type="InterPro" id="IPR011009">
    <property type="entry name" value="Kinase-like_dom_sf"/>
</dbReference>
<dbReference type="PROSITE" id="PS50011">
    <property type="entry name" value="PROTEIN_KINASE_DOM"/>
    <property type="match status" value="1"/>
</dbReference>
<accession>A0A937R9C4</accession>
<keyword evidence="1" id="KW-0808">Transferase</keyword>
<evidence type="ECO:0000259" key="8">
    <source>
        <dbReference type="PROSITE" id="PS50011"/>
    </source>
</evidence>
<dbReference type="InterPro" id="IPR000719">
    <property type="entry name" value="Prot_kinase_dom"/>
</dbReference>
<dbReference type="PROSITE" id="PS00107">
    <property type="entry name" value="PROTEIN_KINASE_ATP"/>
    <property type="match status" value="1"/>
</dbReference>
<name>A0A937R9C4_9ACTN</name>
<dbReference type="InterPro" id="IPR008271">
    <property type="entry name" value="Ser/Thr_kinase_AS"/>
</dbReference>
<comment type="caution">
    <text evidence="9">The sequence shown here is derived from an EMBL/GenBank/DDBJ whole genome shotgun (WGS) entry which is preliminary data.</text>
</comment>
<dbReference type="InterPro" id="IPR017441">
    <property type="entry name" value="Protein_kinase_ATP_BS"/>
</dbReference>